<dbReference type="AlphaFoldDB" id="A0A9W6WU27"/>
<dbReference type="PANTHER" id="PTHR48051">
    <property type="match status" value="1"/>
</dbReference>
<dbReference type="InterPro" id="IPR001611">
    <property type="entry name" value="Leu-rich_rpt"/>
</dbReference>
<keyword evidence="4" id="KW-1185">Reference proteome</keyword>
<dbReference type="SMART" id="SM00364">
    <property type="entry name" value="LRR_BAC"/>
    <property type="match status" value="3"/>
</dbReference>
<evidence type="ECO:0000256" key="1">
    <source>
        <dbReference type="ARBA" id="ARBA00022614"/>
    </source>
</evidence>
<evidence type="ECO:0000313" key="4">
    <source>
        <dbReference type="Proteomes" id="UP001165083"/>
    </source>
</evidence>
<keyword evidence="2" id="KW-0677">Repeat</keyword>
<proteinExistence type="predicted"/>
<dbReference type="Pfam" id="PF13855">
    <property type="entry name" value="LRR_8"/>
    <property type="match status" value="2"/>
</dbReference>
<organism evidence="3 4">
    <name type="scientific">Phytophthora lilii</name>
    <dbReference type="NCBI Taxonomy" id="2077276"/>
    <lineage>
        <taxon>Eukaryota</taxon>
        <taxon>Sar</taxon>
        <taxon>Stramenopiles</taxon>
        <taxon>Oomycota</taxon>
        <taxon>Peronosporomycetes</taxon>
        <taxon>Peronosporales</taxon>
        <taxon>Peronosporaceae</taxon>
        <taxon>Phytophthora</taxon>
    </lineage>
</organism>
<dbReference type="Gene3D" id="3.80.10.10">
    <property type="entry name" value="Ribonuclease Inhibitor"/>
    <property type="match status" value="1"/>
</dbReference>
<reference evidence="3" key="1">
    <citation type="submission" date="2023-04" db="EMBL/GenBank/DDBJ databases">
        <title>Phytophthora lilii NBRC 32176.</title>
        <authorList>
            <person name="Ichikawa N."/>
            <person name="Sato H."/>
            <person name="Tonouchi N."/>
        </authorList>
    </citation>
    <scope>NUCLEOTIDE SEQUENCE</scope>
    <source>
        <strain evidence="3">NBRC 32176</strain>
    </source>
</reference>
<dbReference type="OrthoDB" id="1668230at2759"/>
<accession>A0A9W6WU27</accession>
<dbReference type="GO" id="GO:0005737">
    <property type="term" value="C:cytoplasm"/>
    <property type="evidence" value="ECO:0007669"/>
    <property type="project" value="TreeGrafter"/>
</dbReference>
<evidence type="ECO:0000256" key="2">
    <source>
        <dbReference type="ARBA" id="ARBA00022737"/>
    </source>
</evidence>
<dbReference type="EMBL" id="BSXW01000284">
    <property type="protein sequence ID" value="GMF17514.1"/>
    <property type="molecule type" value="Genomic_DNA"/>
</dbReference>
<name>A0A9W6WU27_9STRA</name>
<dbReference type="PANTHER" id="PTHR48051:SF1">
    <property type="entry name" value="RAS SUPPRESSOR PROTEIN 1"/>
    <property type="match status" value="1"/>
</dbReference>
<comment type="caution">
    <text evidence="3">The sequence shown here is derived from an EMBL/GenBank/DDBJ whole genome shotgun (WGS) entry which is preliminary data.</text>
</comment>
<dbReference type="InterPro" id="IPR032675">
    <property type="entry name" value="LRR_dom_sf"/>
</dbReference>
<gene>
    <name evidence="3" type="ORF">Plil01_000641200</name>
</gene>
<keyword evidence="1" id="KW-0433">Leucine-rich repeat</keyword>
<evidence type="ECO:0000313" key="3">
    <source>
        <dbReference type="EMBL" id="GMF17514.1"/>
    </source>
</evidence>
<protein>
    <submittedName>
        <fullName evidence="3">Unnamed protein product</fullName>
    </submittedName>
</protein>
<dbReference type="Proteomes" id="UP001165083">
    <property type="component" value="Unassembled WGS sequence"/>
</dbReference>
<dbReference type="SMART" id="SM00369">
    <property type="entry name" value="LRR_TYP"/>
    <property type="match status" value="6"/>
</dbReference>
<dbReference type="InterPro" id="IPR050216">
    <property type="entry name" value="LRR_domain-containing"/>
</dbReference>
<sequence length="271" mass="30044">MSNDHVELLQHQQVEAAQDQTHDMSDAEQKKQVLSARSAALERRYAASLTQSNGAALDLSCLALDKLPPLDELAHRFPHLRQLNIRQNALRVLPDGLARAFPQLVALNASGNALEELSATSIGALRYLQRLNISHNRLQELPAAVFKRLDALEELDARGNFIEKISFDDFDEKMPVGAGLQKLQVLLLADNRLRTIDPATTDILPKLRAIDLSGNPDLTDAPEKIRRLHERNLLLHSRAKRRELITRALSIRKAVAQALATAPAASPTRAK</sequence>
<dbReference type="InterPro" id="IPR003591">
    <property type="entry name" value="Leu-rich_rpt_typical-subtyp"/>
</dbReference>
<dbReference type="SUPFAM" id="SSF52058">
    <property type="entry name" value="L domain-like"/>
    <property type="match status" value="1"/>
</dbReference>